<dbReference type="PROSITE" id="PS51272">
    <property type="entry name" value="SLH"/>
    <property type="match status" value="3"/>
</dbReference>
<dbReference type="PANTHER" id="PTHR43308:SF5">
    <property type="entry name" value="S-LAYER PROTEIN _ PEPTIDOGLYCAN ENDO-BETA-N-ACETYLGLUCOSAMINIDASE"/>
    <property type="match status" value="1"/>
</dbReference>
<dbReference type="AlphaFoldDB" id="A0A1F4Q071"/>
<dbReference type="Proteomes" id="UP000178724">
    <property type="component" value="Unassembled WGS sequence"/>
</dbReference>
<evidence type="ECO:0000259" key="2">
    <source>
        <dbReference type="PROSITE" id="PS51272"/>
    </source>
</evidence>
<dbReference type="EMBL" id="METM01000027">
    <property type="protein sequence ID" value="OGB89331.1"/>
    <property type="molecule type" value="Genomic_DNA"/>
</dbReference>
<dbReference type="PROSITE" id="PS51257">
    <property type="entry name" value="PROKAR_LIPOPROTEIN"/>
    <property type="match status" value="1"/>
</dbReference>
<feature type="chain" id="PRO_5009513453" description="SLH domain-containing protein" evidence="1">
    <location>
        <begin position="27"/>
        <end position="416"/>
    </location>
</feature>
<gene>
    <name evidence="3" type="ORF">A2625_04100</name>
</gene>
<dbReference type="InterPro" id="IPR051465">
    <property type="entry name" value="Cell_Envelope_Struct_Comp"/>
</dbReference>
<reference evidence="3 4" key="1">
    <citation type="journal article" date="2016" name="Nat. Commun.">
        <title>Thousands of microbial genomes shed light on interconnected biogeochemical processes in an aquifer system.</title>
        <authorList>
            <person name="Anantharaman K."/>
            <person name="Brown C.T."/>
            <person name="Hug L.A."/>
            <person name="Sharon I."/>
            <person name="Castelle C.J."/>
            <person name="Probst A.J."/>
            <person name="Thomas B.C."/>
            <person name="Singh A."/>
            <person name="Wilkins M.J."/>
            <person name="Karaoz U."/>
            <person name="Brodie E.L."/>
            <person name="Williams K.H."/>
            <person name="Hubbard S.S."/>
            <person name="Banfield J.F."/>
        </authorList>
    </citation>
    <scope>NUCLEOTIDE SEQUENCE [LARGE SCALE GENOMIC DNA]</scope>
</reference>
<keyword evidence="1" id="KW-0732">Signal</keyword>
<evidence type="ECO:0000256" key="1">
    <source>
        <dbReference type="SAM" id="SignalP"/>
    </source>
</evidence>
<dbReference type="InterPro" id="IPR001119">
    <property type="entry name" value="SLH_dom"/>
</dbReference>
<accession>A0A1F4Q071</accession>
<sequence>MRKWLLALPLVFLAAAACLPAGQAGAQIRVSTPQDKFLTFDEVVMLRGRVAPAAKLTIENIPFKAAPDGAFAVGLVLKPGKNLVLIRAGEEEKRLRVLRLITYPDVETAYEGKKHWARGQIVYLATLGVIEGYPDGSFSPGNPVTRGEFATWLAKVKGLPTEKLTADVFFDVPKEHWRAPDVKAVTDAGYMAPYSKETFGLDDPISRAEAADLAVKTEGLAITSKLVPLFRDVPQEGKGAAPIYIAKEKGLVIGVSKDLPIYDPTRAISRAEAATLISRFASAQGQVARLADFETGYTGERFCGLNVAPVVVSFKANPARLTLNQTTSVKLRAEIASRESFAPISKVKVDLSAIGGVPDAEMYDDGERGDEIAGDLVYSLNISYQPKQAGEKRFEVTAVDRLGWPGQGEASLLIVE</sequence>
<feature type="domain" description="SLH" evidence="2">
    <location>
        <begin position="169"/>
        <end position="228"/>
    </location>
</feature>
<dbReference type="Pfam" id="PF00395">
    <property type="entry name" value="SLH"/>
    <property type="match status" value="2"/>
</dbReference>
<evidence type="ECO:0000313" key="3">
    <source>
        <dbReference type="EMBL" id="OGB89331.1"/>
    </source>
</evidence>
<feature type="signal peptide" evidence="1">
    <location>
        <begin position="1"/>
        <end position="26"/>
    </location>
</feature>
<protein>
    <recommendedName>
        <fullName evidence="2">SLH domain-containing protein</fullName>
    </recommendedName>
</protein>
<comment type="caution">
    <text evidence="3">The sequence shown here is derived from an EMBL/GenBank/DDBJ whole genome shotgun (WGS) entry which is preliminary data.</text>
</comment>
<feature type="domain" description="SLH" evidence="2">
    <location>
        <begin position="104"/>
        <end position="167"/>
    </location>
</feature>
<feature type="domain" description="SLH" evidence="2">
    <location>
        <begin position="229"/>
        <end position="291"/>
    </location>
</feature>
<dbReference type="PANTHER" id="PTHR43308">
    <property type="entry name" value="OUTER MEMBRANE PROTEIN ALPHA-RELATED"/>
    <property type="match status" value="1"/>
</dbReference>
<evidence type="ECO:0000313" key="4">
    <source>
        <dbReference type="Proteomes" id="UP000178724"/>
    </source>
</evidence>
<name>A0A1F4Q071_UNCSA</name>
<organism evidence="3 4">
    <name type="scientific">candidate division WOR-1 bacterium RIFCSPHIGHO2_01_FULL_53_15</name>
    <dbReference type="NCBI Taxonomy" id="1802564"/>
    <lineage>
        <taxon>Bacteria</taxon>
        <taxon>Bacillati</taxon>
        <taxon>Saganbacteria</taxon>
    </lineage>
</organism>
<proteinExistence type="predicted"/>